<comment type="caution">
    <text evidence="1">The sequence shown here is derived from an EMBL/GenBank/DDBJ whole genome shotgun (WGS) entry which is preliminary data.</text>
</comment>
<keyword evidence="2" id="KW-1185">Reference proteome</keyword>
<evidence type="ECO:0000313" key="2">
    <source>
        <dbReference type="Proteomes" id="UP000545386"/>
    </source>
</evidence>
<gene>
    <name evidence="1" type="ORF">GTU67_06775</name>
</gene>
<dbReference type="Proteomes" id="UP000545386">
    <property type="component" value="Unassembled WGS sequence"/>
</dbReference>
<dbReference type="EMBL" id="JACJUU010000004">
    <property type="protein sequence ID" value="MBC2769617.1"/>
    <property type="molecule type" value="Genomic_DNA"/>
</dbReference>
<name>A0A842HMS3_9BURK</name>
<accession>A0A842HMS3</accession>
<sequence>MGAAFAADADFTLVNKTGYAIEEVYISPSQKDAWGKDRLGEYQFANGEARKFKFGDTNNCQQDIKVVFSDDESEVQWDDINLCELNKITLRYNRSTNEVSADLE</sequence>
<evidence type="ECO:0008006" key="3">
    <source>
        <dbReference type="Google" id="ProtNLM"/>
    </source>
</evidence>
<protein>
    <recommendedName>
        <fullName evidence="3">Argininosuccinate lyase</fullName>
    </recommendedName>
</protein>
<proteinExistence type="predicted"/>
<dbReference type="AlphaFoldDB" id="A0A842HMS3"/>
<reference evidence="1 2" key="1">
    <citation type="submission" date="2020-08" db="EMBL/GenBank/DDBJ databases">
        <title>Paraeoetvoesia sp. YC-7-48 draft genome sequence.</title>
        <authorList>
            <person name="Yao L."/>
        </authorList>
    </citation>
    <scope>NUCLEOTIDE SEQUENCE [LARGE SCALE GENOMIC DNA]</scope>
    <source>
        <strain evidence="2">YC-7-48</strain>
    </source>
</reference>
<evidence type="ECO:0000313" key="1">
    <source>
        <dbReference type="EMBL" id="MBC2769617.1"/>
    </source>
</evidence>
<organism evidence="1 2">
    <name type="scientific">Pusillimonas minor</name>
    <dbReference type="NCBI Taxonomy" id="2697024"/>
    <lineage>
        <taxon>Bacteria</taxon>
        <taxon>Pseudomonadati</taxon>
        <taxon>Pseudomonadota</taxon>
        <taxon>Betaproteobacteria</taxon>
        <taxon>Burkholderiales</taxon>
        <taxon>Alcaligenaceae</taxon>
        <taxon>Pusillimonas</taxon>
    </lineage>
</organism>